<reference evidence="3" key="1">
    <citation type="submission" date="2022-05" db="EMBL/GenBank/DDBJ databases">
        <title>Draft genome sequence of Clostridium tertium strain CP3 isolated from Peru.</title>
        <authorList>
            <person name="Hurtado R."/>
            <person name="Lima L."/>
            <person name="Sousa T."/>
            <person name="Jaiswal A.K."/>
            <person name="Tiwari S."/>
            <person name="Maturrano L."/>
            <person name="Brenig B."/>
            <person name="Azevedo V."/>
        </authorList>
    </citation>
    <scope>NUCLEOTIDE SEQUENCE</scope>
    <source>
        <strain evidence="3">CP3</strain>
    </source>
</reference>
<comment type="caution">
    <text evidence="3">The sequence shown here is derived from an EMBL/GenBank/DDBJ whole genome shotgun (WGS) entry which is preliminary data.</text>
</comment>
<dbReference type="Proteomes" id="UP001141183">
    <property type="component" value="Unassembled WGS sequence"/>
</dbReference>
<keyword evidence="1" id="KW-0812">Transmembrane</keyword>
<dbReference type="PANTHER" id="PTHR10587:SF125">
    <property type="entry name" value="POLYSACCHARIDE DEACETYLASE YHEN-RELATED"/>
    <property type="match status" value="1"/>
</dbReference>
<feature type="domain" description="NodB homology" evidence="2">
    <location>
        <begin position="52"/>
        <end position="239"/>
    </location>
</feature>
<evidence type="ECO:0000256" key="1">
    <source>
        <dbReference type="SAM" id="Phobius"/>
    </source>
</evidence>
<evidence type="ECO:0000313" key="3">
    <source>
        <dbReference type="EMBL" id="MDC4239978.1"/>
    </source>
</evidence>
<dbReference type="SUPFAM" id="SSF88713">
    <property type="entry name" value="Glycoside hydrolase/deacetylase"/>
    <property type="match status" value="1"/>
</dbReference>
<keyword evidence="4" id="KW-1185">Reference proteome</keyword>
<dbReference type="CDD" id="cd10944">
    <property type="entry name" value="CE4_SmPgdA_like"/>
    <property type="match status" value="1"/>
</dbReference>
<keyword evidence="1" id="KW-0472">Membrane</keyword>
<protein>
    <submittedName>
        <fullName evidence="3">Polysaccharide deacetylase</fullName>
    </submittedName>
</protein>
<feature type="transmembrane region" description="Helical" evidence="1">
    <location>
        <begin position="7"/>
        <end position="24"/>
    </location>
</feature>
<keyword evidence="1" id="KW-1133">Transmembrane helix</keyword>
<proteinExistence type="predicted"/>
<dbReference type="GO" id="GO:0005975">
    <property type="term" value="P:carbohydrate metabolic process"/>
    <property type="evidence" value="ECO:0007669"/>
    <property type="project" value="InterPro"/>
</dbReference>
<evidence type="ECO:0000313" key="4">
    <source>
        <dbReference type="Proteomes" id="UP001141183"/>
    </source>
</evidence>
<gene>
    <name evidence="3" type="ORF">NE398_07350</name>
</gene>
<organism evidence="3 4">
    <name type="scientific">Clostridium tertium</name>
    <dbReference type="NCBI Taxonomy" id="1559"/>
    <lineage>
        <taxon>Bacteria</taxon>
        <taxon>Bacillati</taxon>
        <taxon>Bacillota</taxon>
        <taxon>Clostridia</taxon>
        <taxon>Eubacteriales</taxon>
        <taxon>Clostridiaceae</taxon>
        <taxon>Clostridium</taxon>
    </lineage>
</organism>
<dbReference type="InterPro" id="IPR002509">
    <property type="entry name" value="NODB_dom"/>
</dbReference>
<dbReference type="GO" id="GO:0016810">
    <property type="term" value="F:hydrolase activity, acting on carbon-nitrogen (but not peptide) bonds"/>
    <property type="evidence" value="ECO:0007669"/>
    <property type="project" value="InterPro"/>
</dbReference>
<dbReference type="PANTHER" id="PTHR10587">
    <property type="entry name" value="GLYCOSYL TRANSFERASE-RELATED"/>
    <property type="match status" value="1"/>
</dbReference>
<evidence type="ECO:0000259" key="2">
    <source>
        <dbReference type="PROSITE" id="PS51677"/>
    </source>
</evidence>
<dbReference type="Gene3D" id="3.20.20.370">
    <property type="entry name" value="Glycoside hydrolase/deacetylase"/>
    <property type="match status" value="1"/>
</dbReference>
<dbReference type="Pfam" id="PF01522">
    <property type="entry name" value="Polysacc_deac_1"/>
    <property type="match status" value="1"/>
</dbReference>
<dbReference type="InterPro" id="IPR011330">
    <property type="entry name" value="Glyco_hydro/deAcase_b/a-brl"/>
</dbReference>
<dbReference type="PROSITE" id="PS51677">
    <property type="entry name" value="NODB"/>
    <property type="match status" value="1"/>
</dbReference>
<name>A0A9X4B290_9CLOT</name>
<sequence length="253" mass="29629">MKMRHKVEVFLAILVSVVIFNFIFKIDMRSISVDSLIEESEVNENDVSDKKKVIYLTFDDGPSYKVTGKILDILKEKEVKATFFVIGNQIEDKEDVLKRMNEEGHSIGLHTFTHKYKCIYCHEDCFIREMIECRDEINRVVGISPNIIRFPGGSYKHLNKEFLNRLHENNLKVYDWNLDNSDGLNPKQSKDVLYKNAIKGSKDLKTINLLMHCTDMNKNTSEALTKIIDYYKNQGYEFKTIEEDTPEMYFRIS</sequence>
<dbReference type="AlphaFoldDB" id="A0A9X4B290"/>
<accession>A0A9X4B290</accession>
<dbReference type="EMBL" id="JAMRYU010000006">
    <property type="protein sequence ID" value="MDC4239978.1"/>
    <property type="molecule type" value="Genomic_DNA"/>
</dbReference>
<dbReference type="InterPro" id="IPR050248">
    <property type="entry name" value="Polysacc_deacetylase_ArnD"/>
</dbReference>